<evidence type="ECO:0000256" key="1">
    <source>
        <dbReference type="ARBA" id="ARBA00001286"/>
    </source>
</evidence>
<evidence type="ECO:0000256" key="6">
    <source>
        <dbReference type="ARBA" id="ARBA00022763"/>
    </source>
</evidence>
<keyword evidence="7" id="KW-0234">DNA repair</keyword>
<evidence type="ECO:0000259" key="9">
    <source>
        <dbReference type="Pfam" id="PF01035"/>
    </source>
</evidence>
<gene>
    <name evidence="11" type="ORF">UFOPK1855_00255</name>
</gene>
<dbReference type="InterPro" id="IPR014048">
    <property type="entry name" value="MethylDNA_cys_MeTrfase_DNA-bd"/>
</dbReference>
<evidence type="ECO:0000256" key="8">
    <source>
        <dbReference type="ARBA" id="ARBA00049348"/>
    </source>
</evidence>
<evidence type="ECO:0000256" key="4">
    <source>
        <dbReference type="ARBA" id="ARBA00022603"/>
    </source>
</evidence>
<dbReference type="InterPro" id="IPR008332">
    <property type="entry name" value="MethylG_MeTrfase_N"/>
</dbReference>
<dbReference type="FunFam" id="1.10.10.10:FF:000214">
    <property type="entry name" value="Methylated-DNA--protein-cysteine methyltransferase"/>
    <property type="match status" value="1"/>
</dbReference>
<comment type="catalytic activity">
    <reaction evidence="1">
        <text>a 4-O-methyl-thymidine in DNA + L-cysteinyl-[protein] = a thymidine in DNA + S-methyl-L-cysteinyl-[protein]</text>
        <dbReference type="Rhea" id="RHEA:53428"/>
        <dbReference type="Rhea" id="RHEA-COMP:10131"/>
        <dbReference type="Rhea" id="RHEA-COMP:10132"/>
        <dbReference type="Rhea" id="RHEA-COMP:13555"/>
        <dbReference type="Rhea" id="RHEA-COMP:13556"/>
        <dbReference type="ChEBI" id="CHEBI:29950"/>
        <dbReference type="ChEBI" id="CHEBI:82612"/>
        <dbReference type="ChEBI" id="CHEBI:137386"/>
        <dbReference type="ChEBI" id="CHEBI:137387"/>
        <dbReference type="EC" id="2.1.1.63"/>
    </reaction>
</comment>
<dbReference type="Pfam" id="PF02870">
    <property type="entry name" value="Methyltransf_1N"/>
    <property type="match status" value="1"/>
</dbReference>
<dbReference type="PANTHER" id="PTHR10815:SF13">
    <property type="entry name" value="METHYLATED-DNA--PROTEIN-CYSTEINE METHYLTRANSFERASE"/>
    <property type="match status" value="1"/>
</dbReference>
<dbReference type="InterPro" id="IPR036217">
    <property type="entry name" value="MethylDNA_cys_MeTrfase_DNAb"/>
</dbReference>
<evidence type="ECO:0000313" key="11">
    <source>
        <dbReference type="EMBL" id="CAB4608244.1"/>
    </source>
</evidence>
<comment type="similarity">
    <text evidence="2">Belongs to the MGMT family.</text>
</comment>
<evidence type="ECO:0000256" key="2">
    <source>
        <dbReference type="ARBA" id="ARBA00008711"/>
    </source>
</evidence>
<proteinExistence type="inferred from homology"/>
<dbReference type="InterPro" id="IPR036631">
    <property type="entry name" value="MGMT_N_sf"/>
</dbReference>
<dbReference type="EMBL" id="CAEZUW010000024">
    <property type="protein sequence ID" value="CAB4608244.1"/>
    <property type="molecule type" value="Genomic_DNA"/>
</dbReference>
<dbReference type="CDD" id="cd06445">
    <property type="entry name" value="ATase"/>
    <property type="match status" value="1"/>
</dbReference>
<evidence type="ECO:0000259" key="10">
    <source>
        <dbReference type="Pfam" id="PF02870"/>
    </source>
</evidence>
<sequence>MKIPQFDSSASFDSPVGNINVYARGERVVFLNMGEAPCEAAGRAKVLGVAKKQLTDYFKGKSKVLDFAVELNGTKFQEAVWQQIAALGWGQTASYADIAKAIGNPKAVRAVGGAVGANPVPLVVGCHRVMGASGQITGYSGGDGIPTKKWLLAHESIDYRD</sequence>
<evidence type="ECO:0000256" key="3">
    <source>
        <dbReference type="ARBA" id="ARBA00011918"/>
    </source>
</evidence>
<dbReference type="GO" id="GO:0003908">
    <property type="term" value="F:methylated-DNA-[protein]-cysteine S-methyltransferase activity"/>
    <property type="evidence" value="ECO:0007669"/>
    <property type="project" value="UniProtKB-EC"/>
</dbReference>
<dbReference type="EC" id="2.1.1.63" evidence="3"/>
<dbReference type="SUPFAM" id="SSF46767">
    <property type="entry name" value="Methylated DNA-protein cysteine methyltransferase, C-terminal domain"/>
    <property type="match status" value="1"/>
</dbReference>
<reference evidence="11" key="1">
    <citation type="submission" date="2020-05" db="EMBL/GenBank/DDBJ databases">
        <authorList>
            <person name="Chiriac C."/>
            <person name="Salcher M."/>
            <person name="Ghai R."/>
            <person name="Kavagutti S V."/>
        </authorList>
    </citation>
    <scope>NUCLEOTIDE SEQUENCE</scope>
</reference>
<dbReference type="Pfam" id="PF01035">
    <property type="entry name" value="DNA_binding_1"/>
    <property type="match status" value="1"/>
</dbReference>
<dbReference type="GO" id="GO:0006281">
    <property type="term" value="P:DNA repair"/>
    <property type="evidence" value="ECO:0007669"/>
    <property type="project" value="UniProtKB-KW"/>
</dbReference>
<accession>A0A6J6HAI8</accession>
<feature type="domain" description="Methylguanine DNA methyltransferase ribonuclease-like" evidence="10">
    <location>
        <begin position="11"/>
        <end position="70"/>
    </location>
</feature>
<keyword evidence="6" id="KW-0227">DNA damage</keyword>
<name>A0A6J6HAI8_9ZZZZ</name>
<comment type="catalytic activity">
    <reaction evidence="8">
        <text>a 6-O-methyl-2'-deoxyguanosine in DNA + L-cysteinyl-[protein] = S-methyl-L-cysteinyl-[protein] + a 2'-deoxyguanosine in DNA</text>
        <dbReference type="Rhea" id="RHEA:24000"/>
        <dbReference type="Rhea" id="RHEA-COMP:10131"/>
        <dbReference type="Rhea" id="RHEA-COMP:10132"/>
        <dbReference type="Rhea" id="RHEA-COMP:11367"/>
        <dbReference type="Rhea" id="RHEA-COMP:11368"/>
        <dbReference type="ChEBI" id="CHEBI:29950"/>
        <dbReference type="ChEBI" id="CHEBI:82612"/>
        <dbReference type="ChEBI" id="CHEBI:85445"/>
        <dbReference type="ChEBI" id="CHEBI:85448"/>
        <dbReference type="EC" id="2.1.1.63"/>
    </reaction>
</comment>
<dbReference type="Gene3D" id="3.30.160.70">
    <property type="entry name" value="Methylated DNA-protein cysteine methyltransferase domain"/>
    <property type="match status" value="1"/>
</dbReference>
<feature type="domain" description="Methylated-DNA-[protein]-cysteine S-methyltransferase DNA binding" evidence="9">
    <location>
        <begin position="75"/>
        <end position="156"/>
    </location>
</feature>
<organism evidence="11">
    <name type="scientific">freshwater metagenome</name>
    <dbReference type="NCBI Taxonomy" id="449393"/>
    <lineage>
        <taxon>unclassified sequences</taxon>
        <taxon>metagenomes</taxon>
        <taxon>ecological metagenomes</taxon>
    </lineage>
</organism>
<evidence type="ECO:0000256" key="5">
    <source>
        <dbReference type="ARBA" id="ARBA00022679"/>
    </source>
</evidence>
<keyword evidence="4" id="KW-0489">Methyltransferase</keyword>
<dbReference type="GO" id="GO:0032259">
    <property type="term" value="P:methylation"/>
    <property type="evidence" value="ECO:0007669"/>
    <property type="project" value="UniProtKB-KW"/>
</dbReference>
<keyword evidence="5" id="KW-0808">Transferase</keyword>
<dbReference type="SUPFAM" id="SSF53155">
    <property type="entry name" value="Methylated DNA-protein cysteine methyltransferase domain"/>
    <property type="match status" value="1"/>
</dbReference>
<dbReference type="InterPro" id="IPR036388">
    <property type="entry name" value="WH-like_DNA-bd_sf"/>
</dbReference>
<protein>
    <recommendedName>
        <fullName evidence="3">methylated-DNA--[protein]-cysteine S-methyltransferase</fullName>
        <ecNumber evidence="3">2.1.1.63</ecNumber>
    </recommendedName>
</protein>
<dbReference type="NCBIfam" id="TIGR00589">
    <property type="entry name" value="ogt"/>
    <property type="match status" value="1"/>
</dbReference>
<dbReference type="PANTHER" id="PTHR10815">
    <property type="entry name" value="METHYLATED-DNA--PROTEIN-CYSTEINE METHYLTRANSFERASE"/>
    <property type="match status" value="1"/>
</dbReference>
<dbReference type="Gene3D" id="1.10.10.10">
    <property type="entry name" value="Winged helix-like DNA-binding domain superfamily/Winged helix DNA-binding domain"/>
    <property type="match status" value="1"/>
</dbReference>
<evidence type="ECO:0000256" key="7">
    <source>
        <dbReference type="ARBA" id="ARBA00023204"/>
    </source>
</evidence>
<dbReference type="AlphaFoldDB" id="A0A6J6HAI8"/>